<name>A0A4Y2CB94_ARAVE</name>
<keyword evidence="2" id="KW-1185">Reference proteome</keyword>
<reference evidence="1 2" key="1">
    <citation type="journal article" date="2019" name="Sci. Rep.">
        <title>Orb-weaving spider Araneus ventricosus genome elucidates the spidroin gene catalogue.</title>
        <authorList>
            <person name="Kono N."/>
            <person name="Nakamura H."/>
            <person name="Ohtoshi R."/>
            <person name="Moran D.A.P."/>
            <person name="Shinohara A."/>
            <person name="Yoshida Y."/>
            <person name="Fujiwara M."/>
            <person name="Mori M."/>
            <person name="Tomita M."/>
            <person name="Arakawa K."/>
        </authorList>
    </citation>
    <scope>NUCLEOTIDE SEQUENCE [LARGE SCALE GENOMIC DNA]</scope>
</reference>
<evidence type="ECO:0000313" key="1">
    <source>
        <dbReference type="EMBL" id="GBM01078.1"/>
    </source>
</evidence>
<proteinExistence type="predicted"/>
<dbReference type="Proteomes" id="UP000499080">
    <property type="component" value="Unassembled WGS sequence"/>
</dbReference>
<dbReference type="AlphaFoldDB" id="A0A4Y2CB94"/>
<dbReference type="EMBL" id="BGPR01000164">
    <property type="protein sequence ID" value="GBM01078.1"/>
    <property type="molecule type" value="Genomic_DNA"/>
</dbReference>
<gene>
    <name evidence="1" type="ORF">AVEN_136632_1</name>
</gene>
<accession>A0A4Y2CB94</accession>
<comment type="caution">
    <text evidence="1">The sequence shown here is derived from an EMBL/GenBank/DDBJ whole genome shotgun (WGS) entry which is preliminary data.</text>
</comment>
<organism evidence="1 2">
    <name type="scientific">Araneus ventricosus</name>
    <name type="common">Orbweaver spider</name>
    <name type="synonym">Epeira ventricosa</name>
    <dbReference type="NCBI Taxonomy" id="182803"/>
    <lineage>
        <taxon>Eukaryota</taxon>
        <taxon>Metazoa</taxon>
        <taxon>Ecdysozoa</taxon>
        <taxon>Arthropoda</taxon>
        <taxon>Chelicerata</taxon>
        <taxon>Arachnida</taxon>
        <taxon>Araneae</taxon>
        <taxon>Araneomorphae</taxon>
        <taxon>Entelegynae</taxon>
        <taxon>Araneoidea</taxon>
        <taxon>Araneidae</taxon>
        <taxon>Araneus</taxon>
    </lineage>
</organism>
<protein>
    <submittedName>
        <fullName evidence="1">Uncharacterized protein</fullName>
    </submittedName>
</protein>
<sequence length="130" mass="15142">MFSFRSNTPLRGTIFGALLAPSQMRGWHLMSPNEWPSINNRVVLWGLWSLLAFVLRSCKYNQMSKQADLERKQNGIMELYFQFAIFECARTAKYNRANGWMFIKVGGIEDIGRIMPDLAQVDRCARLYLR</sequence>
<evidence type="ECO:0000313" key="2">
    <source>
        <dbReference type="Proteomes" id="UP000499080"/>
    </source>
</evidence>